<dbReference type="Proteomes" id="UP000033679">
    <property type="component" value="Unassembled WGS sequence"/>
</dbReference>
<sequence>MQGFALPVSSPGRSLFQRHYPPSSRRFPSQFSPSNRPASVCFFTALRLAAPPLHSPLFARLSYRHGVTGAAFEKGELPCPDLSRVIASISCPAFRIMLSISF</sequence>
<proteinExistence type="predicted"/>
<accession>A0A837FAT2</accession>
<name>A0A837FAT2_9ENTR</name>
<gene>
    <name evidence="1" type="ORF">SS59_20810</name>
</gene>
<comment type="caution">
    <text evidence="1">The sequence shown here is derived from an EMBL/GenBank/DDBJ whole genome shotgun (WGS) entry which is preliminary data.</text>
</comment>
<dbReference type="AlphaFoldDB" id="A0A837FAT2"/>
<protein>
    <submittedName>
        <fullName evidence="1">Uncharacterized protein</fullName>
    </submittedName>
</protein>
<reference evidence="1 2" key="1">
    <citation type="submission" date="2015-03" db="EMBL/GenBank/DDBJ databases">
        <authorList>
            <person name="McCorrison J."/>
            <person name="Sanka R."/>
            <person name="Adams M."/>
            <person name="Brinkac L."/>
            <person name="Nierman W."/>
            <person name="Sutton G."/>
            <person name="Nelson K."/>
            <person name="Kiedrowski L."/>
            <person name="Guerrero D."/>
            <person name="Bonomo R."/>
        </authorList>
    </citation>
    <scope>NUCLEOTIDE SEQUENCE [LARGE SCALE GENOMIC DNA]</scope>
    <source>
        <strain evidence="1 2">39373</strain>
    </source>
</reference>
<evidence type="ECO:0000313" key="1">
    <source>
        <dbReference type="EMBL" id="KJM63988.1"/>
    </source>
</evidence>
<organism evidence="1 2">
    <name type="scientific">Enterobacter hormaechei subsp. xiangfangensis</name>
    <dbReference type="NCBI Taxonomy" id="1296536"/>
    <lineage>
        <taxon>Bacteria</taxon>
        <taxon>Pseudomonadati</taxon>
        <taxon>Pseudomonadota</taxon>
        <taxon>Gammaproteobacteria</taxon>
        <taxon>Enterobacterales</taxon>
        <taxon>Enterobacteriaceae</taxon>
        <taxon>Enterobacter</taxon>
        <taxon>Enterobacter cloacae complex</taxon>
    </lineage>
</organism>
<evidence type="ECO:0000313" key="2">
    <source>
        <dbReference type="Proteomes" id="UP000033679"/>
    </source>
</evidence>
<dbReference type="EMBL" id="JZYN01000031">
    <property type="protein sequence ID" value="KJM63988.1"/>
    <property type="molecule type" value="Genomic_DNA"/>
</dbReference>